<dbReference type="InParanoid" id="B8BS15"/>
<dbReference type="Proteomes" id="UP000001449">
    <property type="component" value="Chromosome 1"/>
</dbReference>
<keyword evidence="1" id="KW-0175">Coiled coil</keyword>
<sequence>MSESLPFLLTPNTIFSSTVIVRVREGKTWKRKDRQDLLEVGEESSPVVKNICCLSSGVSMDSETPSEESPNDDNNNNNSPTTKHIDDYIKNLFEVPTKNIELAFELVLGLIKEQSTEIGYVKRAQSEALVRNDEIREHLKETANELVKENNNISSELQQLRKEHNELLESHEKANATVEELRSEIKTLAFNFQGFYEEPVTKDDSTFDYNDVTSIIVEESVSNNESIQEVPVPPNIASEDEEELPQPTTDVPTESEEELADTLPIVVNTPKESFIESQAFDESELPSQPAVVSKTTEETPKSTTLMHYGSVAKVKLDKNRTVAARLDRLECCQADFLQCLSDIALIKRQIETNPSLESVEDISTRLGEVEAFLQGFDEVDDRISQVKEEEQLEVESVQVVGQASSDFHMSLIVDGQPDRYTSDKACVDTDTGDASEVIGGLPSNETNTIVDAADVDAADNDAALECGICDSMSSEKTMDESAIDGCDCPSAKEVKDDTIQDNDCNDGDEISIVLSNIPSNDYSGENTTSVGRITSSFGRSQTNFYGRMERSASLLFHLNERETRTELSIDDLVNQIADLRKKIHRPGAISYETIETNQQTELTDRLQKQISELATSVDTKVSTEDFEKETQSIRSVIASFSDSPRRDNTEGIAAIPANNNDGISAEILEQIDEIKASKLDGKVFEQQLELREAELKALLEQEISKQQLIISSNTDKMDSELTEFRAMIDSNKDDISRLGAATTSEVASVPPKMPPSSFPDLDRKIQLATEAVRISMEESLTRRLDELKCIERELGGLTSKLKDKPSQHQIDSMLRDLESTMSERLGQDQTLQLIIENMKIGEHLSIALICQNIGSTLSKLTIMMHRAVTELKQRLTRGEVLNLIKNAFSEAKLGIQNTKDSLMVGRMPYKCLGCSQSFPSGVNGLRAPKCPSPSEDCNYR</sequence>
<dbReference type="EMBL" id="CM000638">
    <property type="protein sequence ID" value="EED96051.1"/>
    <property type="molecule type" value="Genomic_DNA"/>
</dbReference>
<reference evidence="3 4" key="1">
    <citation type="journal article" date="2004" name="Science">
        <title>The genome of the diatom Thalassiosira pseudonana: ecology, evolution, and metabolism.</title>
        <authorList>
            <person name="Armbrust E.V."/>
            <person name="Berges J.A."/>
            <person name="Bowler C."/>
            <person name="Green B.R."/>
            <person name="Martinez D."/>
            <person name="Putnam N.H."/>
            <person name="Zhou S."/>
            <person name="Allen A.E."/>
            <person name="Apt K.E."/>
            <person name="Bechner M."/>
            <person name="Brzezinski M.A."/>
            <person name="Chaal B.K."/>
            <person name="Chiovitti A."/>
            <person name="Davis A.K."/>
            <person name="Demarest M.S."/>
            <person name="Detter J.C."/>
            <person name="Glavina T."/>
            <person name="Goodstein D."/>
            <person name="Hadi M.Z."/>
            <person name="Hellsten U."/>
            <person name="Hildebrand M."/>
            <person name="Jenkins B.D."/>
            <person name="Jurka J."/>
            <person name="Kapitonov V.V."/>
            <person name="Kroger N."/>
            <person name="Lau W.W."/>
            <person name="Lane T.W."/>
            <person name="Larimer F.W."/>
            <person name="Lippmeier J.C."/>
            <person name="Lucas S."/>
            <person name="Medina M."/>
            <person name="Montsant A."/>
            <person name="Obornik M."/>
            <person name="Parker M.S."/>
            <person name="Palenik B."/>
            <person name="Pazour G.J."/>
            <person name="Richardson P.M."/>
            <person name="Rynearson T.A."/>
            <person name="Saito M.A."/>
            <person name="Schwartz D.C."/>
            <person name="Thamatrakoln K."/>
            <person name="Valentin K."/>
            <person name="Vardi A."/>
            <person name="Wilkerson F.P."/>
            <person name="Rokhsar D.S."/>
        </authorList>
    </citation>
    <scope>NUCLEOTIDE SEQUENCE [LARGE SCALE GENOMIC DNA]</scope>
    <source>
        <strain evidence="3 4">CCMP1335</strain>
    </source>
</reference>
<dbReference type="HOGENOM" id="CLU_312293_0_0_1"/>
<organism evidence="3 4">
    <name type="scientific">Thalassiosira pseudonana</name>
    <name type="common">Marine diatom</name>
    <name type="synonym">Cyclotella nana</name>
    <dbReference type="NCBI Taxonomy" id="35128"/>
    <lineage>
        <taxon>Eukaryota</taxon>
        <taxon>Sar</taxon>
        <taxon>Stramenopiles</taxon>
        <taxon>Ochrophyta</taxon>
        <taxon>Bacillariophyta</taxon>
        <taxon>Coscinodiscophyceae</taxon>
        <taxon>Thalassiosirophycidae</taxon>
        <taxon>Thalassiosirales</taxon>
        <taxon>Thalassiosiraceae</taxon>
        <taxon>Thalassiosira</taxon>
    </lineage>
</organism>
<feature type="region of interest" description="Disordered" evidence="2">
    <location>
        <begin position="59"/>
        <end position="82"/>
    </location>
</feature>
<keyword evidence="4" id="KW-1185">Reference proteome</keyword>
<evidence type="ECO:0000313" key="3">
    <source>
        <dbReference type="EMBL" id="EED96051.1"/>
    </source>
</evidence>
<feature type="coiled-coil region" evidence="1">
    <location>
        <begin position="132"/>
        <end position="191"/>
    </location>
</feature>
<evidence type="ECO:0000256" key="2">
    <source>
        <dbReference type="SAM" id="MobiDB-lite"/>
    </source>
</evidence>
<dbReference type="PaxDb" id="35128-Thaps1822"/>
<feature type="region of interest" description="Disordered" evidence="2">
    <location>
        <begin position="277"/>
        <end position="298"/>
    </location>
</feature>
<evidence type="ECO:0000313" key="4">
    <source>
        <dbReference type="Proteomes" id="UP000001449"/>
    </source>
</evidence>
<name>B8BS15_THAPS</name>
<protein>
    <submittedName>
        <fullName evidence="3">Uncharacterized protein</fullName>
    </submittedName>
</protein>
<dbReference type="RefSeq" id="XP_002286410.1">
    <property type="nucleotide sequence ID" value="XM_002286374.1"/>
</dbReference>
<evidence type="ECO:0000256" key="1">
    <source>
        <dbReference type="SAM" id="Coils"/>
    </source>
</evidence>
<dbReference type="AlphaFoldDB" id="B8BS15"/>
<dbReference type="GeneID" id="7449078"/>
<dbReference type="KEGG" id="tps:THAPSDRAFT_1822"/>
<proteinExistence type="predicted"/>
<reference evidence="3 4" key="2">
    <citation type="journal article" date="2008" name="Nature">
        <title>The Phaeodactylum genome reveals the evolutionary history of diatom genomes.</title>
        <authorList>
            <person name="Bowler C."/>
            <person name="Allen A.E."/>
            <person name="Badger J.H."/>
            <person name="Grimwood J."/>
            <person name="Jabbari K."/>
            <person name="Kuo A."/>
            <person name="Maheswari U."/>
            <person name="Martens C."/>
            <person name="Maumus F."/>
            <person name="Otillar R.P."/>
            <person name="Rayko E."/>
            <person name="Salamov A."/>
            <person name="Vandepoele K."/>
            <person name="Beszteri B."/>
            <person name="Gruber A."/>
            <person name="Heijde M."/>
            <person name="Katinka M."/>
            <person name="Mock T."/>
            <person name="Valentin K."/>
            <person name="Verret F."/>
            <person name="Berges J.A."/>
            <person name="Brownlee C."/>
            <person name="Cadoret J.P."/>
            <person name="Chiovitti A."/>
            <person name="Choi C.J."/>
            <person name="Coesel S."/>
            <person name="De Martino A."/>
            <person name="Detter J.C."/>
            <person name="Durkin C."/>
            <person name="Falciatore A."/>
            <person name="Fournet J."/>
            <person name="Haruta M."/>
            <person name="Huysman M.J."/>
            <person name="Jenkins B.D."/>
            <person name="Jiroutova K."/>
            <person name="Jorgensen R.E."/>
            <person name="Joubert Y."/>
            <person name="Kaplan A."/>
            <person name="Kroger N."/>
            <person name="Kroth P.G."/>
            <person name="La Roche J."/>
            <person name="Lindquist E."/>
            <person name="Lommer M."/>
            <person name="Martin-Jezequel V."/>
            <person name="Lopez P.J."/>
            <person name="Lucas S."/>
            <person name="Mangogna M."/>
            <person name="McGinnis K."/>
            <person name="Medlin L.K."/>
            <person name="Montsant A."/>
            <person name="Oudot-Le Secq M.P."/>
            <person name="Napoli C."/>
            <person name="Obornik M."/>
            <person name="Parker M.S."/>
            <person name="Petit J.L."/>
            <person name="Porcel B.M."/>
            <person name="Poulsen N."/>
            <person name="Robison M."/>
            <person name="Rychlewski L."/>
            <person name="Rynearson T.A."/>
            <person name="Schmutz J."/>
            <person name="Shapiro H."/>
            <person name="Siaut M."/>
            <person name="Stanley M."/>
            <person name="Sussman M.R."/>
            <person name="Taylor A.R."/>
            <person name="Vardi A."/>
            <person name="von Dassow P."/>
            <person name="Vyverman W."/>
            <person name="Willis A."/>
            <person name="Wyrwicz L.S."/>
            <person name="Rokhsar D.S."/>
            <person name="Weissenbach J."/>
            <person name="Armbrust E.V."/>
            <person name="Green B.R."/>
            <person name="Van de Peer Y."/>
            <person name="Grigoriev I.V."/>
        </authorList>
    </citation>
    <scope>NUCLEOTIDE SEQUENCE [LARGE SCALE GENOMIC DNA]</scope>
    <source>
        <strain evidence="3 4">CCMP1335</strain>
    </source>
</reference>
<feature type="region of interest" description="Disordered" evidence="2">
    <location>
        <begin position="235"/>
        <end position="258"/>
    </location>
</feature>
<gene>
    <name evidence="3" type="ORF">THAPSDRAFT_1822</name>
</gene>
<accession>B8BS15</accession>